<name>A0A6A6D466_ZASCE</name>
<sequence length="171" mass="19450">MAEDEDAEIASHQQVFDTAELLEQILLALPLKDLLLDQCVCKTWKNCVDNSIKLQRGLFFRPAGEMAVEEYEFDMRRFGFVLPRYETRYRVSTRVCFINPILVTKLGYDGIAHLIVGELDETELPSSLLHPQASWRRMLAIQPPLPAIMLEGPPDMVATRVDGCLAIWRGS</sequence>
<reference evidence="1" key="1">
    <citation type="journal article" date="2020" name="Stud. Mycol.">
        <title>101 Dothideomycetes genomes: a test case for predicting lifestyles and emergence of pathogens.</title>
        <authorList>
            <person name="Haridas S."/>
            <person name="Albert R."/>
            <person name="Binder M."/>
            <person name="Bloem J."/>
            <person name="Labutti K."/>
            <person name="Salamov A."/>
            <person name="Andreopoulos B."/>
            <person name="Baker S."/>
            <person name="Barry K."/>
            <person name="Bills G."/>
            <person name="Bluhm B."/>
            <person name="Cannon C."/>
            <person name="Castanera R."/>
            <person name="Culley D."/>
            <person name="Daum C."/>
            <person name="Ezra D."/>
            <person name="Gonzalez J."/>
            <person name="Henrissat B."/>
            <person name="Kuo A."/>
            <person name="Liang C."/>
            <person name="Lipzen A."/>
            <person name="Lutzoni F."/>
            <person name="Magnuson J."/>
            <person name="Mondo S."/>
            <person name="Nolan M."/>
            <person name="Ohm R."/>
            <person name="Pangilinan J."/>
            <person name="Park H.-J."/>
            <person name="Ramirez L."/>
            <person name="Alfaro M."/>
            <person name="Sun H."/>
            <person name="Tritt A."/>
            <person name="Yoshinaga Y."/>
            <person name="Zwiers L.-H."/>
            <person name="Turgeon B."/>
            <person name="Goodwin S."/>
            <person name="Spatafora J."/>
            <person name="Crous P."/>
            <person name="Grigoriev I."/>
        </authorList>
    </citation>
    <scope>NUCLEOTIDE SEQUENCE</scope>
    <source>
        <strain evidence="1">ATCC 36951</strain>
    </source>
</reference>
<evidence type="ECO:0000313" key="2">
    <source>
        <dbReference type="Proteomes" id="UP000799537"/>
    </source>
</evidence>
<proteinExistence type="predicted"/>
<dbReference type="InterPro" id="IPR036047">
    <property type="entry name" value="F-box-like_dom_sf"/>
</dbReference>
<dbReference type="SUPFAM" id="SSF81383">
    <property type="entry name" value="F-box domain"/>
    <property type="match status" value="1"/>
</dbReference>
<dbReference type="RefSeq" id="XP_033675103.1">
    <property type="nucleotide sequence ID" value="XM_033811131.1"/>
</dbReference>
<gene>
    <name evidence="1" type="ORF">M409DRAFT_49073</name>
</gene>
<dbReference type="AlphaFoldDB" id="A0A6A6D466"/>
<keyword evidence="2" id="KW-1185">Reference proteome</keyword>
<dbReference type="GeneID" id="54564403"/>
<dbReference type="EMBL" id="ML993579">
    <property type="protein sequence ID" value="KAF2174214.1"/>
    <property type="molecule type" value="Genomic_DNA"/>
</dbReference>
<evidence type="ECO:0000313" key="1">
    <source>
        <dbReference type="EMBL" id="KAF2174214.1"/>
    </source>
</evidence>
<accession>A0A6A6D466</accession>
<dbReference type="Proteomes" id="UP000799537">
    <property type="component" value="Unassembled WGS sequence"/>
</dbReference>
<organism evidence="1 2">
    <name type="scientific">Zasmidium cellare ATCC 36951</name>
    <dbReference type="NCBI Taxonomy" id="1080233"/>
    <lineage>
        <taxon>Eukaryota</taxon>
        <taxon>Fungi</taxon>
        <taxon>Dikarya</taxon>
        <taxon>Ascomycota</taxon>
        <taxon>Pezizomycotina</taxon>
        <taxon>Dothideomycetes</taxon>
        <taxon>Dothideomycetidae</taxon>
        <taxon>Mycosphaerellales</taxon>
        <taxon>Mycosphaerellaceae</taxon>
        <taxon>Zasmidium</taxon>
    </lineage>
</organism>
<dbReference type="OrthoDB" id="3646734at2759"/>
<dbReference type="Gene3D" id="1.20.1280.50">
    <property type="match status" value="1"/>
</dbReference>
<protein>
    <submittedName>
        <fullName evidence="1">Uncharacterized protein</fullName>
    </submittedName>
</protein>